<dbReference type="Proteomes" id="UP001152795">
    <property type="component" value="Unassembled WGS sequence"/>
</dbReference>
<sequence length="143" mass="16236">MTMLATGDRRITLFEGERNHLLPLHSTDALESNLYFYVGRMIAHTFLHKGYPFVGMAQAVVQYIFSQSIESIPLISIKDVPDLTIRQDIEKIMNPKSDKLLDVNACDKIITLLSTSGFVNKVLTTENQEKAVQDILVYHVLRI</sequence>
<dbReference type="OrthoDB" id="5989491at2759"/>
<evidence type="ECO:0000313" key="1">
    <source>
        <dbReference type="EMBL" id="CAB3980514.1"/>
    </source>
</evidence>
<reference evidence="1" key="1">
    <citation type="submission" date="2020-04" db="EMBL/GenBank/DDBJ databases">
        <authorList>
            <person name="Alioto T."/>
            <person name="Alioto T."/>
            <person name="Gomez Garrido J."/>
        </authorList>
    </citation>
    <scope>NUCLEOTIDE SEQUENCE</scope>
    <source>
        <strain evidence="1">A484AB</strain>
    </source>
</reference>
<name>A0A6S7FL44_PARCT</name>
<evidence type="ECO:0000313" key="2">
    <source>
        <dbReference type="Proteomes" id="UP001152795"/>
    </source>
</evidence>
<accession>A0A6S7FL44</accession>
<dbReference type="AlphaFoldDB" id="A0A6S7FL44"/>
<proteinExistence type="predicted"/>
<organism evidence="1 2">
    <name type="scientific">Paramuricea clavata</name>
    <name type="common">Red gorgonian</name>
    <name type="synonym">Violescent sea-whip</name>
    <dbReference type="NCBI Taxonomy" id="317549"/>
    <lineage>
        <taxon>Eukaryota</taxon>
        <taxon>Metazoa</taxon>
        <taxon>Cnidaria</taxon>
        <taxon>Anthozoa</taxon>
        <taxon>Octocorallia</taxon>
        <taxon>Malacalcyonacea</taxon>
        <taxon>Plexauridae</taxon>
        <taxon>Paramuricea</taxon>
    </lineage>
</organism>
<gene>
    <name evidence="1" type="ORF">PACLA_8A024310</name>
</gene>
<comment type="caution">
    <text evidence="1">The sequence shown here is derived from an EMBL/GenBank/DDBJ whole genome shotgun (WGS) entry which is preliminary data.</text>
</comment>
<dbReference type="EMBL" id="CACRXK020000297">
    <property type="protein sequence ID" value="CAB3980514.1"/>
    <property type="molecule type" value="Genomic_DNA"/>
</dbReference>
<protein>
    <submittedName>
        <fullName evidence="1">Uncharacterized protein</fullName>
    </submittedName>
</protein>
<keyword evidence="2" id="KW-1185">Reference proteome</keyword>